<dbReference type="Proteomes" id="UP000776629">
    <property type="component" value="Unassembled WGS sequence"/>
</dbReference>
<gene>
    <name evidence="1" type="ORF">H5993_08420</name>
</gene>
<dbReference type="EMBL" id="JACJJQ010000051">
    <property type="protein sequence ID" value="MBM6754780.1"/>
    <property type="molecule type" value="Genomic_DNA"/>
</dbReference>
<name>A0ABS2EQV2_9LACO</name>
<evidence type="ECO:0000313" key="1">
    <source>
        <dbReference type="EMBL" id="MBM6754780.1"/>
    </source>
</evidence>
<organism evidence="1 2">
    <name type="scientific">Limosilactobacillus alvi</name>
    <dbReference type="NCBI Taxonomy" id="990412"/>
    <lineage>
        <taxon>Bacteria</taxon>
        <taxon>Bacillati</taxon>
        <taxon>Bacillota</taxon>
        <taxon>Bacilli</taxon>
        <taxon>Lactobacillales</taxon>
        <taxon>Lactobacillaceae</taxon>
        <taxon>Limosilactobacillus</taxon>
    </lineage>
</organism>
<accession>A0ABS2EQV2</accession>
<proteinExistence type="predicted"/>
<reference evidence="1 2" key="1">
    <citation type="journal article" date="2021" name="Sci. Rep.">
        <title>The distribution of antibiotic resistance genes in chicken gut microbiota commensals.</title>
        <authorList>
            <person name="Juricova H."/>
            <person name="Matiasovicova J."/>
            <person name="Kubasova T."/>
            <person name="Cejkova D."/>
            <person name="Rychlik I."/>
        </authorList>
    </citation>
    <scope>NUCLEOTIDE SEQUENCE [LARGE SCALE GENOMIC DNA]</scope>
    <source>
        <strain evidence="1 2">An810</strain>
    </source>
</reference>
<dbReference type="InterPro" id="IPR021247">
    <property type="entry name" value="DUF2785"/>
</dbReference>
<sequence length="320" mass="37215">MNELAEVEQQIKALHEQLVAGEIFWDLGKQLAQPSKNLKGHRREKFENHELDPLFMVELQMTANNDLIDHDRPLAKGLVEALPGALQTTKIHIRHQLVGFINWAVEHHRLSNEQLQWLTVNLLQAKYFYNHLTERNSPAVYGRSLGLVYFRYLLYAARKQKKPIKLQVVKRLINRLAVAMLAERDTRGFVEGAGWVQIFAAYAGLCNEICADDRLKRADKLFLMASFLKAYEQLTTPLTMSEPDEGAGFINQTLKTHPLYRRYFINELQEWRKKLDTLNMEKTATWHQVFNHRHLLQTMLMDETLPPEIADAIMNQENNS</sequence>
<evidence type="ECO:0000313" key="2">
    <source>
        <dbReference type="Proteomes" id="UP000776629"/>
    </source>
</evidence>
<keyword evidence="2" id="KW-1185">Reference proteome</keyword>
<dbReference type="RefSeq" id="WP_204777019.1">
    <property type="nucleotide sequence ID" value="NZ_JACJJQ010000051.1"/>
</dbReference>
<comment type="caution">
    <text evidence="1">The sequence shown here is derived from an EMBL/GenBank/DDBJ whole genome shotgun (WGS) entry which is preliminary data.</text>
</comment>
<dbReference type="Pfam" id="PF10978">
    <property type="entry name" value="DUF2785"/>
    <property type="match status" value="1"/>
</dbReference>
<protein>
    <submittedName>
        <fullName evidence="1">DUF2785 domain-containing protein</fullName>
    </submittedName>
</protein>